<dbReference type="PANTHER" id="PTHR34235">
    <property type="entry name" value="SLR1203 PROTEIN-RELATED"/>
    <property type="match status" value="1"/>
</dbReference>
<keyword evidence="2" id="KW-1185">Reference proteome</keyword>
<dbReference type="InterPro" id="IPR002636">
    <property type="entry name" value="DUF29"/>
</dbReference>
<proteinExistence type="predicted"/>
<dbReference type="Pfam" id="PF01724">
    <property type="entry name" value="DUF29"/>
    <property type="match status" value="1"/>
</dbReference>
<dbReference type="Gene3D" id="1.20.1220.20">
    <property type="entry name" value="Uncharcterised protein PF01724"/>
    <property type="match status" value="1"/>
</dbReference>
<name>A0ABR8CAN0_9CYAN</name>
<accession>A0ABR8CAN0</accession>
<gene>
    <name evidence="1" type="ORF">H6G05_09920</name>
</gene>
<comment type="caution">
    <text evidence="1">The sequence shown here is derived from an EMBL/GenBank/DDBJ whole genome shotgun (WGS) entry which is preliminary data.</text>
</comment>
<reference evidence="1 2" key="1">
    <citation type="journal article" date="2020" name="ISME J.">
        <title>Comparative genomics reveals insights into cyanobacterial evolution and habitat adaptation.</title>
        <authorList>
            <person name="Chen M.Y."/>
            <person name="Teng W.K."/>
            <person name="Zhao L."/>
            <person name="Hu C.X."/>
            <person name="Zhou Y.K."/>
            <person name="Han B.P."/>
            <person name="Song L.R."/>
            <person name="Shu W.S."/>
        </authorList>
    </citation>
    <scope>NUCLEOTIDE SEQUENCE [LARGE SCALE GENOMIC DNA]</scope>
    <source>
        <strain evidence="1 2">FACHB-1050</strain>
    </source>
</reference>
<protein>
    <submittedName>
        <fullName evidence="1">DUF29 domain-containing protein</fullName>
    </submittedName>
</protein>
<evidence type="ECO:0000313" key="2">
    <source>
        <dbReference type="Proteomes" id="UP000618445"/>
    </source>
</evidence>
<dbReference type="PANTHER" id="PTHR34235:SF4">
    <property type="entry name" value="SLR0291 PROTEIN"/>
    <property type="match status" value="1"/>
</dbReference>
<dbReference type="EMBL" id="JACJQY010000012">
    <property type="protein sequence ID" value="MBD2317160.1"/>
    <property type="molecule type" value="Genomic_DNA"/>
</dbReference>
<dbReference type="Proteomes" id="UP000618445">
    <property type="component" value="Unassembled WGS sequence"/>
</dbReference>
<organism evidence="1 2">
    <name type="scientific">Phormidium tenue FACHB-1050</name>
    <dbReference type="NCBI Taxonomy" id="2692857"/>
    <lineage>
        <taxon>Bacteria</taxon>
        <taxon>Bacillati</taxon>
        <taxon>Cyanobacteriota</taxon>
        <taxon>Cyanophyceae</taxon>
        <taxon>Oscillatoriophycideae</taxon>
        <taxon>Oscillatoriales</taxon>
        <taxon>Oscillatoriaceae</taxon>
        <taxon>Phormidium</taxon>
    </lineage>
</organism>
<evidence type="ECO:0000313" key="1">
    <source>
        <dbReference type="EMBL" id="MBD2317160.1"/>
    </source>
</evidence>
<sequence>MLANPKINLQTDWKMMAINSHFQTAEAAQSLLQQGQTEAAKAALNALVEAMSRSERQALKSQLIRLMMHIIKWQTQPNKRSRSWIVSILDARDAIEESQEEMPSLNREFIESLWDQALIKAKRKAEAEMGCKSNISSLTWKEVFEDEYVSM</sequence>
<dbReference type="RefSeq" id="WP_190578020.1">
    <property type="nucleotide sequence ID" value="NZ_CAWPQU010000004.1"/>
</dbReference>